<protein>
    <submittedName>
        <fullName evidence="5">Class I SAM-dependent methyltransferase</fullName>
    </submittedName>
</protein>
<keyword evidence="3" id="KW-0949">S-adenosyl-L-methionine</keyword>
<comment type="caution">
    <text evidence="5">The sequence shown here is derived from an EMBL/GenBank/DDBJ whole genome shotgun (WGS) entry which is preliminary data.</text>
</comment>
<dbReference type="Gene3D" id="3.40.50.150">
    <property type="entry name" value="Vaccinia Virus protein VP39"/>
    <property type="match status" value="1"/>
</dbReference>
<proteinExistence type="predicted"/>
<evidence type="ECO:0000313" key="6">
    <source>
        <dbReference type="Proteomes" id="UP000320244"/>
    </source>
</evidence>
<dbReference type="Proteomes" id="UP000320244">
    <property type="component" value="Unassembled WGS sequence"/>
</dbReference>
<evidence type="ECO:0000259" key="4">
    <source>
        <dbReference type="Pfam" id="PF13649"/>
    </source>
</evidence>
<evidence type="ECO:0000256" key="2">
    <source>
        <dbReference type="ARBA" id="ARBA00022679"/>
    </source>
</evidence>
<evidence type="ECO:0000256" key="3">
    <source>
        <dbReference type="ARBA" id="ARBA00022691"/>
    </source>
</evidence>
<dbReference type="SUPFAM" id="SSF53335">
    <property type="entry name" value="S-adenosyl-L-methionine-dependent methyltransferases"/>
    <property type="match status" value="1"/>
</dbReference>
<dbReference type="CDD" id="cd02440">
    <property type="entry name" value="AdoMet_MTases"/>
    <property type="match status" value="1"/>
</dbReference>
<name>A0A563E942_9MICO</name>
<gene>
    <name evidence="5" type="ORF">FGL98_00785</name>
</gene>
<organism evidence="5 6">
    <name type="scientific">Leekyejoonella antrihumi</name>
    <dbReference type="NCBI Taxonomy" id="1660198"/>
    <lineage>
        <taxon>Bacteria</taxon>
        <taxon>Bacillati</taxon>
        <taxon>Actinomycetota</taxon>
        <taxon>Actinomycetes</taxon>
        <taxon>Micrococcales</taxon>
        <taxon>Dermacoccaceae</taxon>
        <taxon>Leekyejoonella</taxon>
    </lineage>
</organism>
<sequence length="198" mass="21697">MSQAEWDELYSSEEQLFTGSPNGALVAEVSDLNPGRALDVGCGEGADAIWLARRGWQVASVDISQVAIDRAHRADSGNLVTWTRGDLIGTPPASRAFDLVSAQYFPLPHQDDHAALTGLLDAVAPGGTLLVVSHYLDDLVHHGMHMFDPADYYQPTEIAQLLDDSWTVVTQEVRPRSSTTPEERRHVRDDVLVARRAV</sequence>
<dbReference type="EMBL" id="VCQV01000001">
    <property type="protein sequence ID" value="TWP38965.1"/>
    <property type="molecule type" value="Genomic_DNA"/>
</dbReference>
<evidence type="ECO:0000256" key="1">
    <source>
        <dbReference type="ARBA" id="ARBA00022603"/>
    </source>
</evidence>
<accession>A0A563E942</accession>
<keyword evidence="1 5" id="KW-0489">Methyltransferase</keyword>
<dbReference type="RefSeq" id="WP_146314747.1">
    <property type="nucleotide sequence ID" value="NZ_VCQV01000001.1"/>
</dbReference>
<dbReference type="OrthoDB" id="9786503at2"/>
<dbReference type="AlphaFoldDB" id="A0A563E942"/>
<dbReference type="PANTHER" id="PTHR43464:SF19">
    <property type="entry name" value="UBIQUINONE BIOSYNTHESIS O-METHYLTRANSFERASE, MITOCHONDRIAL"/>
    <property type="match status" value="1"/>
</dbReference>
<evidence type="ECO:0000313" key="5">
    <source>
        <dbReference type="EMBL" id="TWP38965.1"/>
    </source>
</evidence>
<dbReference type="InterPro" id="IPR029063">
    <property type="entry name" value="SAM-dependent_MTases_sf"/>
</dbReference>
<reference evidence="5 6" key="1">
    <citation type="submission" date="2019-05" db="EMBL/GenBank/DDBJ databases">
        <authorList>
            <person name="Lee S.D."/>
        </authorList>
    </citation>
    <scope>NUCLEOTIDE SEQUENCE [LARGE SCALE GENOMIC DNA]</scope>
    <source>
        <strain evidence="5 6">C5-26</strain>
    </source>
</reference>
<dbReference type="InterPro" id="IPR041698">
    <property type="entry name" value="Methyltransf_25"/>
</dbReference>
<dbReference type="Pfam" id="PF13649">
    <property type="entry name" value="Methyltransf_25"/>
    <property type="match status" value="1"/>
</dbReference>
<keyword evidence="6" id="KW-1185">Reference proteome</keyword>
<dbReference type="PANTHER" id="PTHR43464">
    <property type="entry name" value="METHYLTRANSFERASE"/>
    <property type="match status" value="1"/>
</dbReference>
<dbReference type="GO" id="GO:0008168">
    <property type="term" value="F:methyltransferase activity"/>
    <property type="evidence" value="ECO:0007669"/>
    <property type="project" value="UniProtKB-KW"/>
</dbReference>
<dbReference type="GO" id="GO:0032259">
    <property type="term" value="P:methylation"/>
    <property type="evidence" value="ECO:0007669"/>
    <property type="project" value="UniProtKB-KW"/>
</dbReference>
<feature type="domain" description="Methyltransferase" evidence="4">
    <location>
        <begin position="38"/>
        <end position="127"/>
    </location>
</feature>
<reference evidence="5 6" key="2">
    <citation type="submission" date="2019-08" db="EMBL/GenBank/DDBJ databases">
        <title>Jejuicoccus antrihumi gen. nov., sp. nov., a new member of the family Dermacoccaceae isolated from a cave.</title>
        <authorList>
            <person name="Schumann P."/>
            <person name="Kim I.S."/>
        </authorList>
    </citation>
    <scope>NUCLEOTIDE SEQUENCE [LARGE SCALE GENOMIC DNA]</scope>
    <source>
        <strain evidence="5 6">C5-26</strain>
    </source>
</reference>
<keyword evidence="2 5" id="KW-0808">Transferase</keyword>